<organism evidence="1 2">
    <name type="scientific">Methanohalobium evestigatum (strain ATCC BAA-1072 / DSM 3721 / NBRC 107634 / OCM 161 / Z-7303)</name>
    <dbReference type="NCBI Taxonomy" id="644295"/>
    <lineage>
        <taxon>Archaea</taxon>
        <taxon>Methanobacteriati</taxon>
        <taxon>Methanobacteriota</taxon>
        <taxon>Stenosarchaea group</taxon>
        <taxon>Methanomicrobia</taxon>
        <taxon>Methanosarcinales</taxon>
        <taxon>Methanosarcinaceae</taxon>
        <taxon>Methanohalobium</taxon>
    </lineage>
</organism>
<reference evidence="1 2" key="1">
    <citation type="submission" date="2010-06" db="EMBL/GenBank/DDBJ databases">
        <title>Complete sequence chromosome of Methanohalobium evestigatum Z-7303.</title>
        <authorList>
            <consortium name="US DOE Joint Genome Institute"/>
            <person name="Lucas S."/>
            <person name="Copeland A."/>
            <person name="Lapidus A."/>
            <person name="Cheng J.-F."/>
            <person name="Bruce D."/>
            <person name="Goodwin L."/>
            <person name="Pitluck S."/>
            <person name="Saunders E."/>
            <person name="Detter J.C."/>
            <person name="Han C."/>
            <person name="Tapia R."/>
            <person name="Land M."/>
            <person name="Hauser L."/>
            <person name="Kyrpides N."/>
            <person name="Mikhailova N."/>
            <person name="Sieprawska-Lupa M."/>
            <person name="Whitman W.B."/>
            <person name="Anderson I."/>
            <person name="Woyke T."/>
        </authorList>
    </citation>
    <scope>NUCLEOTIDE SEQUENCE [LARGE SCALE GENOMIC DNA]</scope>
    <source>
        <strain evidence="2">ATCC BAA-1072 / DSM 3721 / NBRC 107634 / OCM 161 / Z-7303</strain>
    </source>
</reference>
<sequence length="66" mass="7586">MTESNSIGKIKSELQEGIKFVKCYKCGCMENTLQNCSHLIATIDTDEPLELRNKRVYNHLENVQLL</sequence>
<evidence type="ECO:0000313" key="1">
    <source>
        <dbReference type="EMBL" id="ADI73654.1"/>
    </source>
</evidence>
<gene>
    <name evidence="1" type="ordered locus">Metev_0753</name>
</gene>
<proteinExistence type="predicted"/>
<dbReference type="RefSeq" id="WP_013194222.1">
    <property type="nucleotide sequence ID" value="NC_014253.1"/>
</dbReference>
<dbReference type="STRING" id="644295.Metev_0753"/>
<dbReference type="Proteomes" id="UP000000391">
    <property type="component" value="Chromosome"/>
</dbReference>
<dbReference type="HOGENOM" id="CLU_2820823_0_0_2"/>
<dbReference type="GeneID" id="43316960"/>
<keyword evidence="2" id="KW-1185">Reference proteome</keyword>
<name>D7E730_METEZ</name>
<dbReference type="EMBL" id="CP002069">
    <property type="protein sequence ID" value="ADI73654.1"/>
    <property type="molecule type" value="Genomic_DNA"/>
</dbReference>
<protein>
    <submittedName>
        <fullName evidence="1">Uncharacterized protein</fullName>
    </submittedName>
</protein>
<evidence type="ECO:0000313" key="2">
    <source>
        <dbReference type="Proteomes" id="UP000000391"/>
    </source>
</evidence>
<dbReference type="AlphaFoldDB" id="D7E730"/>
<dbReference type="KEGG" id="mev:Metev_0753"/>
<accession>D7E730</accession>